<dbReference type="InterPro" id="IPR004210">
    <property type="entry name" value="BESS_motif"/>
</dbReference>
<feature type="domain" description="BESS" evidence="3">
    <location>
        <begin position="189"/>
        <end position="228"/>
    </location>
</feature>
<comment type="caution">
    <text evidence="4">The sequence shown here is derived from an EMBL/GenBank/DDBJ whole genome shotgun (WGS) entry which is preliminary data.</text>
</comment>
<keyword evidence="1" id="KW-0539">Nucleus</keyword>
<dbReference type="PROSITE" id="PS51029">
    <property type="entry name" value="MADF"/>
    <property type="match status" value="1"/>
</dbReference>
<proteinExistence type="predicted"/>
<evidence type="ECO:0000256" key="1">
    <source>
        <dbReference type="PROSITE-ProRule" id="PRU00371"/>
    </source>
</evidence>
<evidence type="ECO:0000313" key="5">
    <source>
        <dbReference type="Proteomes" id="UP000475862"/>
    </source>
</evidence>
<evidence type="ECO:0000259" key="3">
    <source>
        <dbReference type="PROSITE" id="PS51031"/>
    </source>
</evidence>
<dbReference type="SMART" id="SM00595">
    <property type="entry name" value="MADF"/>
    <property type="match status" value="1"/>
</dbReference>
<accession>A0A6G0SZS7</accession>
<dbReference type="GO" id="GO:0005667">
    <property type="term" value="C:transcription regulator complex"/>
    <property type="evidence" value="ECO:0007669"/>
    <property type="project" value="TreeGrafter"/>
</dbReference>
<dbReference type="InterPro" id="IPR039353">
    <property type="entry name" value="TF_Adf1"/>
</dbReference>
<protein>
    <recommendedName>
        <fullName evidence="6">MADF domain-containing protein</fullName>
    </recommendedName>
</protein>
<keyword evidence="5" id="KW-1185">Reference proteome</keyword>
<evidence type="ECO:0008006" key="6">
    <source>
        <dbReference type="Google" id="ProtNLM"/>
    </source>
</evidence>
<name>A0A6G0SZS7_APHGL</name>
<reference evidence="4 5" key="1">
    <citation type="submission" date="2019-08" db="EMBL/GenBank/DDBJ databases">
        <title>The genome of the soybean aphid Biotype 1, its phylome, world population structure and adaptation to the North American continent.</title>
        <authorList>
            <person name="Giordano R."/>
            <person name="Donthu R.K."/>
            <person name="Hernandez A.G."/>
            <person name="Wright C.L."/>
            <person name="Zimin A.V."/>
        </authorList>
    </citation>
    <scope>NUCLEOTIDE SEQUENCE [LARGE SCALE GENOMIC DNA]</scope>
    <source>
        <tissue evidence="4">Whole aphids</tissue>
    </source>
</reference>
<dbReference type="Proteomes" id="UP000475862">
    <property type="component" value="Unassembled WGS sequence"/>
</dbReference>
<evidence type="ECO:0000313" key="4">
    <source>
        <dbReference type="EMBL" id="KAE9523157.1"/>
    </source>
</evidence>
<dbReference type="AlphaFoldDB" id="A0A6G0SZS7"/>
<dbReference type="Pfam" id="PF10545">
    <property type="entry name" value="MADF_DNA_bdg"/>
    <property type="match status" value="1"/>
</dbReference>
<dbReference type="GO" id="GO:0005634">
    <property type="term" value="C:nucleus"/>
    <property type="evidence" value="ECO:0007669"/>
    <property type="project" value="UniProtKB-SubCell"/>
</dbReference>
<gene>
    <name evidence="4" type="ORF">AGLY_016442</name>
</gene>
<dbReference type="PANTHER" id="PTHR12243:SF60">
    <property type="entry name" value="SI:CH211-15D5.12-RELATED"/>
    <property type="match status" value="1"/>
</dbReference>
<sequence>MACDGEILVSLIEKRPSIYDFKHKDHSNRTVQDKLWEEISKEMDVSVSVCKSKWTSLRNSYARELREIKNKKSGSAASKKRKWYLFESMSFLSDFMLQHKQMISNVSDTCNEHNERSESEEYSFDTSIVEDYISPKDGTASASECELNETVFKRPKKPKTQLKTASEQVVEPMIEFLKSRTKQANTSEDSSEILFFKSLIPDYKKLNDKNQRRFKQVVLSTLNSYIDDQEQNQQASQMTSFQNGQHSYSMQVVQDGGQNMNHYYNVFASDVGSGTTTDSSNSSSYD</sequence>
<dbReference type="InterPro" id="IPR006578">
    <property type="entry name" value="MADF-dom"/>
</dbReference>
<evidence type="ECO:0000259" key="2">
    <source>
        <dbReference type="PROSITE" id="PS51029"/>
    </source>
</evidence>
<organism evidence="4 5">
    <name type="scientific">Aphis glycines</name>
    <name type="common">Soybean aphid</name>
    <dbReference type="NCBI Taxonomy" id="307491"/>
    <lineage>
        <taxon>Eukaryota</taxon>
        <taxon>Metazoa</taxon>
        <taxon>Ecdysozoa</taxon>
        <taxon>Arthropoda</taxon>
        <taxon>Hexapoda</taxon>
        <taxon>Insecta</taxon>
        <taxon>Pterygota</taxon>
        <taxon>Neoptera</taxon>
        <taxon>Paraneoptera</taxon>
        <taxon>Hemiptera</taxon>
        <taxon>Sternorrhyncha</taxon>
        <taxon>Aphidomorpha</taxon>
        <taxon>Aphidoidea</taxon>
        <taxon>Aphididae</taxon>
        <taxon>Aphidini</taxon>
        <taxon>Aphis</taxon>
        <taxon>Aphis</taxon>
    </lineage>
</organism>
<comment type="subcellular location">
    <subcellularLocation>
        <location evidence="1">Nucleus</location>
    </subcellularLocation>
</comment>
<dbReference type="OrthoDB" id="6147983at2759"/>
<dbReference type="GO" id="GO:0003677">
    <property type="term" value="F:DNA binding"/>
    <property type="evidence" value="ECO:0007669"/>
    <property type="project" value="InterPro"/>
</dbReference>
<dbReference type="EMBL" id="VYZN01000184">
    <property type="protein sequence ID" value="KAE9523157.1"/>
    <property type="molecule type" value="Genomic_DNA"/>
</dbReference>
<dbReference type="PROSITE" id="PS51031">
    <property type="entry name" value="BESS"/>
    <property type="match status" value="1"/>
</dbReference>
<feature type="domain" description="MADF" evidence="2">
    <location>
        <begin position="7"/>
        <end position="97"/>
    </location>
</feature>
<dbReference type="GO" id="GO:0006357">
    <property type="term" value="P:regulation of transcription by RNA polymerase II"/>
    <property type="evidence" value="ECO:0007669"/>
    <property type="project" value="TreeGrafter"/>
</dbReference>
<dbReference type="PANTHER" id="PTHR12243">
    <property type="entry name" value="MADF DOMAIN TRANSCRIPTION FACTOR"/>
    <property type="match status" value="1"/>
</dbReference>